<dbReference type="AlphaFoldDB" id="A0A494XHT5"/>
<evidence type="ECO:0000313" key="3">
    <source>
        <dbReference type="Proteomes" id="UP000270342"/>
    </source>
</evidence>
<dbReference type="GO" id="GO:0016757">
    <property type="term" value="F:glycosyltransferase activity"/>
    <property type="evidence" value="ECO:0007669"/>
    <property type="project" value="InterPro"/>
</dbReference>
<name>A0A494XHT5_9BURK</name>
<dbReference type="RefSeq" id="WP_121089539.1">
    <property type="nucleotide sequence ID" value="NZ_RBZU01000012.1"/>
</dbReference>
<evidence type="ECO:0000259" key="1">
    <source>
        <dbReference type="Pfam" id="PF00534"/>
    </source>
</evidence>
<keyword evidence="2" id="KW-0808">Transferase</keyword>
<dbReference type="SUPFAM" id="SSF53756">
    <property type="entry name" value="UDP-Glycosyltransferase/glycogen phosphorylase"/>
    <property type="match status" value="1"/>
</dbReference>
<organism evidence="2 3">
    <name type="scientific">Pararobbsia silviterrae</name>
    <dbReference type="NCBI Taxonomy" id="1792498"/>
    <lineage>
        <taxon>Bacteria</taxon>
        <taxon>Pseudomonadati</taxon>
        <taxon>Pseudomonadota</taxon>
        <taxon>Betaproteobacteria</taxon>
        <taxon>Burkholderiales</taxon>
        <taxon>Burkholderiaceae</taxon>
        <taxon>Pararobbsia</taxon>
    </lineage>
</organism>
<gene>
    <name evidence="2" type="ORF">D7S86_22450</name>
</gene>
<dbReference type="EMBL" id="RBZU01000012">
    <property type="protein sequence ID" value="RKP47729.1"/>
    <property type="molecule type" value="Genomic_DNA"/>
</dbReference>
<protein>
    <submittedName>
        <fullName evidence="2">Glycosyltransferase family 1 protein</fullName>
    </submittedName>
</protein>
<dbReference type="PANTHER" id="PTHR46401">
    <property type="entry name" value="GLYCOSYLTRANSFERASE WBBK-RELATED"/>
    <property type="match status" value="1"/>
</dbReference>
<dbReference type="OrthoDB" id="433681at2"/>
<proteinExistence type="predicted"/>
<evidence type="ECO:0000313" key="2">
    <source>
        <dbReference type="EMBL" id="RKP47729.1"/>
    </source>
</evidence>
<dbReference type="InterPro" id="IPR001296">
    <property type="entry name" value="Glyco_trans_1"/>
</dbReference>
<feature type="domain" description="Glycosyl transferase family 1" evidence="1">
    <location>
        <begin position="202"/>
        <end position="325"/>
    </location>
</feature>
<sequence>MSTLFLDISRLVLRLHSGLRPTGIDRVGLAYIERYRERARAIVSLRGFSGSLSPSESQHAFDLLLASTRKRDALRRIAMRACINGMRGQYDKRSILLHTSHNGMEYPRYYGAMAKRQIRSVFMVHDLIPMTHAEYCRPGIDAAHRKRIHTALRLADGLIMNSTATLDTLTDEAHRADLRVPPGVVAHLAPGNTPHAPGARPIDAPYFVMLGTIEPRKNHWFMLHVWRRLVERLGAAAPKLVVIGHRGWESENTFDMLDRCMHLQDTVIEESDCSDERLAAWLHHARALLFPSFVEGYGMPIIEALAMHVPVIASDIPVFREIAGDTPDFLDPLDGPGWLARIEAYAKHESIERDAQRARIAAFRTPTWHEHFAHVDRFLETLA</sequence>
<dbReference type="PANTHER" id="PTHR46401:SF9">
    <property type="entry name" value="MANNOSYLTRANSFERASE A"/>
    <property type="match status" value="1"/>
</dbReference>
<comment type="caution">
    <text evidence="2">The sequence shown here is derived from an EMBL/GenBank/DDBJ whole genome shotgun (WGS) entry which is preliminary data.</text>
</comment>
<accession>A0A494XHT5</accession>
<reference evidence="2 3" key="1">
    <citation type="submission" date="2018-10" db="EMBL/GenBank/DDBJ databases">
        <title>Robbsia sp. DHC34, isolated from soil.</title>
        <authorList>
            <person name="Gao Z.-H."/>
            <person name="Qiu L.-H."/>
        </authorList>
    </citation>
    <scope>NUCLEOTIDE SEQUENCE [LARGE SCALE GENOMIC DNA]</scope>
    <source>
        <strain evidence="2 3">DHC34</strain>
    </source>
</reference>
<keyword evidence="3" id="KW-1185">Reference proteome</keyword>
<dbReference type="Proteomes" id="UP000270342">
    <property type="component" value="Unassembled WGS sequence"/>
</dbReference>
<dbReference type="Gene3D" id="3.40.50.2000">
    <property type="entry name" value="Glycogen Phosphorylase B"/>
    <property type="match status" value="1"/>
</dbReference>
<dbReference type="Pfam" id="PF00534">
    <property type="entry name" value="Glycos_transf_1"/>
    <property type="match status" value="1"/>
</dbReference>
<dbReference type="CDD" id="cd03809">
    <property type="entry name" value="GT4_MtfB-like"/>
    <property type="match status" value="1"/>
</dbReference>